<accession>A0A914CAY6</accession>
<dbReference type="WBParaSite" id="ACRNAN_Path_755.g2856.t2">
    <property type="protein sequence ID" value="ACRNAN_Path_755.g2856.t2"/>
    <property type="gene ID" value="ACRNAN_Path_755.g2856"/>
</dbReference>
<feature type="transmembrane region" description="Helical" evidence="1">
    <location>
        <begin position="43"/>
        <end position="61"/>
    </location>
</feature>
<dbReference type="Gene3D" id="1.20.1070.10">
    <property type="entry name" value="Rhodopsin 7-helix transmembrane proteins"/>
    <property type="match status" value="1"/>
</dbReference>
<sequence>MIDCNTEPLFPNIVMQASDPIGSMGLVPPTQNPLPMSVLTIDYWILAGSYFGISILTCYAVRTPLKYKLSLTITRIVEFLVLGWVVIIGSLVGITLTTEQQTMFDSNGMMYMMRNQYHEHGSTLGHWMVGFCEIIMGKSVAQIGVISLVLPFLSYLTTLLSYAFVAILLFRRRTDKRVANRHQACVWRLGMHLGVFTISFVLMALAYFATFPMVDSCNSWSEYLRQRVQVDVETKICDISHLEAFMRYAILTSLSSIGWFLRMSLDPAIDMK</sequence>
<dbReference type="Proteomes" id="UP000887540">
    <property type="component" value="Unplaced"/>
</dbReference>
<proteinExistence type="predicted"/>
<keyword evidence="1" id="KW-1133">Transmembrane helix</keyword>
<evidence type="ECO:0000256" key="1">
    <source>
        <dbReference type="SAM" id="Phobius"/>
    </source>
</evidence>
<keyword evidence="1" id="KW-0472">Membrane</keyword>
<name>A0A914CAY6_9BILA</name>
<keyword evidence="1" id="KW-0812">Transmembrane</keyword>
<evidence type="ECO:0000313" key="3">
    <source>
        <dbReference type="WBParaSite" id="ACRNAN_Path_755.g2856.t2"/>
    </source>
</evidence>
<dbReference type="AlphaFoldDB" id="A0A914CAY6"/>
<feature type="transmembrane region" description="Helical" evidence="1">
    <location>
        <begin position="145"/>
        <end position="170"/>
    </location>
</feature>
<feature type="transmembrane region" description="Helical" evidence="1">
    <location>
        <begin position="73"/>
        <end position="96"/>
    </location>
</feature>
<protein>
    <submittedName>
        <fullName evidence="3">G-protein coupled receptors family 1 profile domain-containing protein</fullName>
    </submittedName>
</protein>
<evidence type="ECO:0000313" key="2">
    <source>
        <dbReference type="Proteomes" id="UP000887540"/>
    </source>
</evidence>
<feature type="transmembrane region" description="Helical" evidence="1">
    <location>
        <begin position="245"/>
        <end position="265"/>
    </location>
</feature>
<keyword evidence="2" id="KW-1185">Reference proteome</keyword>
<organism evidence="2 3">
    <name type="scientific">Acrobeloides nanus</name>
    <dbReference type="NCBI Taxonomy" id="290746"/>
    <lineage>
        <taxon>Eukaryota</taxon>
        <taxon>Metazoa</taxon>
        <taxon>Ecdysozoa</taxon>
        <taxon>Nematoda</taxon>
        <taxon>Chromadorea</taxon>
        <taxon>Rhabditida</taxon>
        <taxon>Tylenchina</taxon>
        <taxon>Cephalobomorpha</taxon>
        <taxon>Cephaloboidea</taxon>
        <taxon>Cephalobidae</taxon>
        <taxon>Acrobeloides</taxon>
    </lineage>
</organism>
<reference evidence="3" key="1">
    <citation type="submission" date="2022-11" db="UniProtKB">
        <authorList>
            <consortium name="WormBaseParasite"/>
        </authorList>
    </citation>
    <scope>IDENTIFICATION</scope>
</reference>
<feature type="transmembrane region" description="Helical" evidence="1">
    <location>
        <begin position="191"/>
        <end position="214"/>
    </location>
</feature>